<dbReference type="Ensembl" id="ENSSLUT00000050746.1">
    <property type="protein sequence ID" value="ENSSLUP00000049277.1"/>
    <property type="gene ID" value="ENSSLUG00000021523.1"/>
</dbReference>
<dbReference type="Proteomes" id="UP000694568">
    <property type="component" value="Unplaced"/>
</dbReference>
<keyword evidence="1" id="KW-0812">Transmembrane</keyword>
<keyword evidence="3" id="KW-1185">Reference proteome</keyword>
<name>A0A8D0A1M4_SANLU</name>
<evidence type="ECO:0000256" key="1">
    <source>
        <dbReference type="SAM" id="Phobius"/>
    </source>
</evidence>
<sequence length="57" mass="6495">MTPSCDFITYCQHSCKYRKHSCVCVVKLVMFSVVSICMCFPYLQCVELSGPPNKILI</sequence>
<evidence type="ECO:0000313" key="3">
    <source>
        <dbReference type="Proteomes" id="UP000694568"/>
    </source>
</evidence>
<feature type="transmembrane region" description="Helical" evidence="1">
    <location>
        <begin position="22"/>
        <end position="43"/>
    </location>
</feature>
<evidence type="ECO:0000313" key="2">
    <source>
        <dbReference type="Ensembl" id="ENSSLUP00000049277.1"/>
    </source>
</evidence>
<keyword evidence="1" id="KW-0472">Membrane</keyword>
<reference evidence="2" key="2">
    <citation type="submission" date="2025-09" db="UniProtKB">
        <authorList>
            <consortium name="Ensembl"/>
        </authorList>
    </citation>
    <scope>IDENTIFICATION</scope>
</reference>
<accession>A0A8D0A1M4</accession>
<protein>
    <submittedName>
        <fullName evidence="2">Uncharacterized protein</fullName>
    </submittedName>
</protein>
<proteinExistence type="predicted"/>
<organism evidence="2 3">
    <name type="scientific">Sander lucioperca</name>
    <name type="common">Pike-perch</name>
    <name type="synonym">Perca lucioperca</name>
    <dbReference type="NCBI Taxonomy" id="283035"/>
    <lineage>
        <taxon>Eukaryota</taxon>
        <taxon>Metazoa</taxon>
        <taxon>Chordata</taxon>
        <taxon>Craniata</taxon>
        <taxon>Vertebrata</taxon>
        <taxon>Euteleostomi</taxon>
        <taxon>Actinopterygii</taxon>
        <taxon>Neopterygii</taxon>
        <taxon>Teleostei</taxon>
        <taxon>Neoteleostei</taxon>
        <taxon>Acanthomorphata</taxon>
        <taxon>Eupercaria</taxon>
        <taxon>Perciformes</taxon>
        <taxon>Percoidei</taxon>
        <taxon>Percidae</taxon>
        <taxon>Luciopercinae</taxon>
        <taxon>Sander</taxon>
    </lineage>
</organism>
<reference evidence="2" key="1">
    <citation type="submission" date="2025-08" db="UniProtKB">
        <authorList>
            <consortium name="Ensembl"/>
        </authorList>
    </citation>
    <scope>IDENTIFICATION</scope>
</reference>
<keyword evidence="1" id="KW-1133">Transmembrane helix</keyword>
<dbReference type="AlphaFoldDB" id="A0A8D0A1M4"/>